<comment type="caution">
    <text evidence="2">The sequence shown here is derived from an EMBL/GenBank/DDBJ whole genome shotgun (WGS) entry which is preliminary data.</text>
</comment>
<feature type="compositionally biased region" description="Basic and acidic residues" evidence="1">
    <location>
        <begin position="447"/>
        <end position="457"/>
    </location>
</feature>
<dbReference type="Gene3D" id="2.60.120.650">
    <property type="entry name" value="Cupin"/>
    <property type="match status" value="1"/>
</dbReference>
<accession>A0A8H5CUI2</accession>
<gene>
    <name evidence="2" type="ORF">D9756_010737</name>
</gene>
<feature type="region of interest" description="Disordered" evidence="1">
    <location>
        <begin position="478"/>
        <end position="527"/>
    </location>
</feature>
<proteinExistence type="predicted"/>
<dbReference type="AlphaFoldDB" id="A0A8H5CUI2"/>
<name>A0A8H5CUI2_9AGAR</name>
<feature type="compositionally biased region" description="Acidic residues" evidence="1">
    <location>
        <begin position="436"/>
        <end position="446"/>
    </location>
</feature>
<evidence type="ECO:0008006" key="4">
    <source>
        <dbReference type="Google" id="ProtNLM"/>
    </source>
</evidence>
<evidence type="ECO:0000313" key="2">
    <source>
        <dbReference type="EMBL" id="KAF5348170.1"/>
    </source>
</evidence>
<keyword evidence="3" id="KW-1185">Reference proteome</keyword>
<reference evidence="2 3" key="1">
    <citation type="journal article" date="2020" name="ISME J.">
        <title>Uncovering the hidden diversity of litter-decomposition mechanisms in mushroom-forming fungi.</title>
        <authorList>
            <person name="Floudas D."/>
            <person name="Bentzer J."/>
            <person name="Ahren D."/>
            <person name="Johansson T."/>
            <person name="Persson P."/>
            <person name="Tunlid A."/>
        </authorList>
    </citation>
    <scope>NUCLEOTIDE SEQUENCE [LARGE SCALE GENOMIC DNA]</scope>
    <source>
        <strain evidence="2 3">CBS 146.42</strain>
    </source>
</reference>
<sequence>MLFFSLSTPSRIPSVPAMLDLPPRFCKFSSKLNNNKQLCSFNALPAPVCCIVGSRVPTANPHDNHRSGCEGAVLTPLCMKWNLSSYNLSNVVPTSPPGGYQNNSAENVEFLHTLDDNEQRCLSLNHEFRAFVGLPQWEEPSTAADRRANALKALFAYRVADTLAFAFGTDVKLNENKIRYPSKTMASLLQGNRSRPRSSLFGGDEFNWDVLLQRARYATNGRGRSSFQGQVPPMAKMSDLESMFKYVVASTQDTLQSVITTNFIAAACYISFVIKSGFLYLPDSAEATLEALNISSSQVSIDGLQPHFSLARAAYVAVGASPVLLLAPINWCLNLMYATDLTRAWFLSHVAKAPALVDAEKSVLRAVYAICFDQKSPTEALEEMWKSIPEGNGFGSTLQEHLKYEEAAACWRQAEESSVIVANKASESILAINAREEEEEGEEEGMMVEKENQHQDTEMTGVEDIDTFEDDSHAVKEAPEPELEDVGMQDACTGPLQADPVAEPRKQSLRKRPAPSQSDNVPEKRMRAGKTASIINNNPATKKSLDARRKQMLKKPEKEIVFSIPYEPIYLPITLVAEAPSKSYEPPRSLILHDVVSGQVEREWTAKCHLRKQAMWYQKLADHLRDEIPVPTSGNDILRIMTRQEFADTPLWELNHIFRKQNILVYSPSGSSARVVQFNEALFEEILPGFSWKTLEVHDYSISLGLRQGYESRMGYIDVPGLVAAANNKEGGKIINALDIPNTTGAFALGPNPISSSKHAWVATQNKPAPRLAWYLAATEGAYSDWHIDSDGLATRIEVLVGEKYWILGDFKDTMVSNTDSFAALAHDDLNTEILNMTPVLLKPGMTLYMRPCTPHLVATPASAVCSGDQFYASSSIRDTCFGILHGFAAGRSITNVNHAETSHDLLRGILNLLLLENPFIKGKRQLDYRLHLPDLLTSDGIMDAFHLCSIMFLGSAIFSAAYVTPSLHLSEAMRDKLMHGRDLSHRAVFRIVTNSCASINGTPVDNMWTDVYYTLVSFHAVALHGYLNHKTLHAEHEGISAHKFNTKIKILARENPEFGTALNKVKASGHGTKSFEWQGGEIMFSFADPMGFSTDLPAAGAHGYSDLEWHHKSAYSRALL</sequence>
<dbReference type="Proteomes" id="UP000559027">
    <property type="component" value="Unassembled WGS sequence"/>
</dbReference>
<dbReference type="SUPFAM" id="SSF51197">
    <property type="entry name" value="Clavaminate synthase-like"/>
    <property type="match status" value="1"/>
</dbReference>
<evidence type="ECO:0000313" key="3">
    <source>
        <dbReference type="Proteomes" id="UP000559027"/>
    </source>
</evidence>
<dbReference type="OrthoDB" id="3062275at2759"/>
<organism evidence="2 3">
    <name type="scientific">Leucocoprinus leucothites</name>
    <dbReference type="NCBI Taxonomy" id="201217"/>
    <lineage>
        <taxon>Eukaryota</taxon>
        <taxon>Fungi</taxon>
        <taxon>Dikarya</taxon>
        <taxon>Basidiomycota</taxon>
        <taxon>Agaricomycotina</taxon>
        <taxon>Agaricomycetes</taxon>
        <taxon>Agaricomycetidae</taxon>
        <taxon>Agaricales</taxon>
        <taxon>Agaricineae</taxon>
        <taxon>Agaricaceae</taxon>
        <taxon>Leucocoprinus</taxon>
    </lineage>
</organism>
<feature type="region of interest" description="Disordered" evidence="1">
    <location>
        <begin position="435"/>
        <end position="458"/>
    </location>
</feature>
<dbReference type="EMBL" id="JAACJO010000021">
    <property type="protein sequence ID" value="KAF5348170.1"/>
    <property type="molecule type" value="Genomic_DNA"/>
</dbReference>
<evidence type="ECO:0000256" key="1">
    <source>
        <dbReference type="SAM" id="MobiDB-lite"/>
    </source>
</evidence>
<protein>
    <recommendedName>
        <fullName evidence="4">JmjC domain-containing protein</fullName>
    </recommendedName>
</protein>